<reference evidence="1 2" key="1">
    <citation type="submission" date="2018-07" db="EMBL/GenBank/DDBJ databases">
        <title>Pseudomonas laoshanensis sp. nov., isolated from soil.</title>
        <authorList>
            <person name="Sun J."/>
            <person name="Yu L."/>
            <person name="Wang M."/>
            <person name="Zhang C."/>
        </authorList>
    </citation>
    <scope>NUCLEOTIDE SEQUENCE [LARGE SCALE GENOMIC DNA]</scope>
    <source>
        <strain evidence="1 2">Y22</strain>
    </source>
</reference>
<dbReference type="Proteomes" id="UP000463138">
    <property type="component" value="Unassembled WGS sequence"/>
</dbReference>
<name>A0A7V7KT03_9GAMM</name>
<accession>A0A7V7KT03</accession>
<gene>
    <name evidence="1" type="ORF">DT594_18075</name>
</gene>
<keyword evidence="2" id="KW-1185">Reference proteome</keyword>
<organism evidence="1 2">
    <name type="scientific">Halopseudomonas laoshanensis</name>
    <dbReference type="NCBI Taxonomy" id="2268758"/>
    <lineage>
        <taxon>Bacteria</taxon>
        <taxon>Pseudomonadati</taxon>
        <taxon>Pseudomonadota</taxon>
        <taxon>Gammaproteobacteria</taxon>
        <taxon>Pseudomonadales</taxon>
        <taxon>Pseudomonadaceae</taxon>
        <taxon>Halopseudomonas</taxon>
    </lineage>
</organism>
<sequence>MTFSSESPALQSPGPASPDLARFRTPAVRHLAWMCHTAQLLDGPQVIDLRAYWPDDLLARLSHWDAHPEDGPAALSQQANRRLGMYFESLYACLLTDILGWDLLVRNLPIRHAGITLGELDFVVRNGHTGVVEHHEIAVKFYLGYLQPGSAAGKQDVSWYGPNARDRLDLKTRRLLDQQSQRTALPETTAALQHAGIEQPQATRIFMPGYLFYPLDVQLQAAEWVPLDHPRGVWAYLDAAVRMDVSHWVPLRKPHWLGPWVQSTAPDELERDTALAEIRELATPRLFARLQQHPCTGDWCEAQRIFVMPARWPGI</sequence>
<dbReference type="OrthoDB" id="378654at2"/>
<dbReference type="EMBL" id="QOVF01000010">
    <property type="protein sequence ID" value="KAA0690495.1"/>
    <property type="molecule type" value="Genomic_DNA"/>
</dbReference>
<evidence type="ECO:0000313" key="1">
    <source>
        <dbReference type="EMBL" id="KAA0690495.1"/>
    </source>
</evidence>
<protein>
    <submittedName>
        <fullName evidence="1">DUF1853 family protein</fullName>
    </submittedName>
</protein>
<dbReference type="InterPro" id="IPR015003">
    <property type="entry name" value="DUF1853"/>
</dbReference>
<dbReference type="Pfam" id="PF08907">
    <property type="entry name" value="DUF1853"/>
    <property type="match status" value="1"/>
</dbReference>
<dbReference type="AlphaFoldDB" id="A0A7V7KT03"/>
<dbReference type="RefSeq" id="WP_149334471.1">
    <property type="nucleotide sequence ID" value="NZ_QOVF01000010.1"/>
</dbReference>
<comment type="caution">
    <text evidence="1">The sequence shown here is derived from an EMBL/GenBank/DDBJ whole genome shotgun (WGS) entry which is preliminary data.</text>
</comment>
<proteinExistence type="predicted"/>
<evidence type="ECO:0000313" key="2">
    <source>
        <dbReference type="Proteomes" id="UP000463138"/>
    </source>
</evidence>